<dbReference type="AlphaFoldDB" id="A0A914D954"/>
<accession>A0A914D954</accession>
<name>A0A914D954_9BILA</name>
<proteinExistence type="predicted"/>
<dbReference type="WBParaSite" id="ACRNAN_scaffold2067.g32832.t1">
    <property type="protein sequence ID" value="ACRNAN_scaffold2067.g32832.t1"/>
    <property type="gene ID" value="ACRNAN_scaffold2067.g32832"/>
</dbReference>
<evidence type="ECO:0000313" key="1">
    <source>
        <dbReference type="Proteomes" id="UP000887540"/>
    </source>
</evidence>
<sequence length="77" mass="8723">MVPLFGLLNNLNGCNNGFTCPVQPGNQRLRVYLDFTKYPDVLNWLNNNTSYQMQATLTDKSTGNKVVITDQARIFKP</sequence>
<keyword evidence="1" id="KW-1185">Reference proteome</keyword>
<organism evidence="1 2">
    <name type="scientific">Acrobeloides nanus</name>
    <dbReference type="NCBI Taxonomy" id="290746"/>
    <lineage>
        <taxon>Eukaryota</taxon>
        <taxon>Metazoa</taxon>
        <taxon>Ecdysozoa</taxon>
        <taxon>Nematoda</taxon>
        <taxon>Chromadorea</taxon>
        <taxon>Rhabditida</taxon>
        <taxon>Tylenchina</taxon>
        <taxon>Cephalobomorpha</taxon>
        <taxon>Cephaloboidea</taxon>
        <taxon>Cephalobidae</taxon>
        <taxon>Acrobeloides</taxon>
    </lineage>
</organism>
<reference evidence="2" key="1">
    <citation type="submission" date="2022-11" db="UniProtKB">
        <authorList>
            <consortium name="WormBaseParasite"/>
        </authorList>
    </citation>
    <scope>IDENTIFICATION</scope>
</reference>
<protein>
    <submittedName>
        <fullName evidence="2">MD-2-related lipid-recognition domain-containing protein</fullName>
    </submittedName>
</protein>
<dbReference type="PANTHER" id="PTHR35573:SF1">
    <property type="entry name" value="ML DOMAIN-CONTAINING PROTEIN"/>
    <property type="match status" value="1"/>
</dbReference>
<dbReference type="PANTHER" id="PTHR35573">
    <property type="entry name" value="PROTEIN CBG22129"/>
    <property type="match status" value="1"/>
</dbReference>
<dbReference type="Proteomes" id="UP000887540">
    <property type="component" value="Unplaced"/>
</dbReference>
<evidence type="ECO:0000313" key="2">
    <source>
        <dbReference type="WBParaSite" id="ACRNAN_scaffold2067.g32832.t1"/>
    </source>
</evidence>